<protein>
    <submittedName>
        <fullName evidence="1">DUF3606 domain-containing protein</fullName>
    </submittedName>
</protein>
<evidence type="ECO:0000313" key="1">
    <source>
        <dbReference type="EMBL" id="TFZ06055.1"/>
    </source>
</evidence>
<evidence type="ECO:0000313" key="2">
    <source>
        <dbReference type="Proteomes" id="UP000298180"/>
    </source>
</evidence>
<sequence>MSGNSRNTTGAKVEHIDVTYDWELCVWARHFNTSEKNVKEAVAAVGSRADHVREHLAMKRQQASERPSSR</sequence>
<keyword evidence="2" id="KW-1185">Reference proteome</keyword>
<dbReference type="Pfam" id="PF12244">
    <property type="entry name" value="DUF3606"/>
    <property type="match status" value="1"/>
</dbReference>
<dbReference type="EMBL" id="SMLM01000001">
    <property type="protein sequence ID" value="TFZ06055.1"/>
    <property type="molecule type" value="Genomic_DNA"/>
</dbReference>
<accession>A0A4Z0C7I7</accession>
<dbReference type="AlphaFoldDB" id="A0A4Z0C7I7"/>
<proteinExistence type="predicted"/>
<dbReference type="OrthoDB" id="7030114at2"/>
<dbReference type="Proteomes" id="UP000298180">
    <property type="component" value="Unassembled WGS sequence"/>
</dbReference>
<name>A0A4Z0C7I7_9BURK</name>
<comment type="caution">
    <text evidence="1">The sequence shown here is derived from an EMBL/GenBank/DDBJ whole genome shotgun (WGS) entry which is preliminary data.</text>
</comment>
<organism evidence="1 2">
    <name type="scientific">Ramlibacter henchirensis</name>
    <dbReference type="NCBI Taxonomy" id="204072"/>
    <lineage>
        <taxon>Bacteria</taxon>
        <taxon>Pseudomonadati</taxon>
        <taxon>Pseudomonadota</taxon>
        <taxon>Betaproteobacteria</taxon>
        <taxon>Burkholderiales</taxon>
        <taxon>Comamonadaceae</taxon>
        <taxon>Ramlibacter</taxon>
    </lineage>
</organism>
<dbReference type="InterPro" id="IPR022037">
    <property type="entry name" value="DUF3606"/>
</dbReference>
<gene>
    <name evidence="1" type="ORF">EZ313_05250</name>
</gene>
<dbReference type="RefSeq" id="WP_135262141.1">
    <property type="nucleotide sequence ID" value="NZ_SMLM01000001.1"/>
</dbReference>
<reference evidence="1 2" key="1">
    <citation type="submission" date="2019-03" db="EMBL/GenBank/DDBJ databases">
        <title>Ramlibacter henchirensis DSM 14656, whole genome shotgun sequence.</title>
        <authorList>
            <person name="Zhang X."/>
            <person name="Feng G."/>
            <person name="Zhu H."/>
        </authorList>
    </citation>
    <scope>NUCLEOTIDE SEQUENCE [LARGE SCALE GENOMIC DNA]</scope>
    <source>
        <strain evidence="1 2">DSM 14656</strain>
    </source>
</reference>